<evidence type="ECO:0000313" key="1">
    <source>
        <dbReference type="EMBL" id="MFM9328467.1"/>
    </source>
</evidence>
<reference evidence="1" key="1">
    <citation type="submission" date="2024-12" db="EMBL/GenBank/DDBJ databases">
        <authorList>
            <person name="Wu N."/>
        </authorList>
    </citation>
    <scope>NUCLEOTIDE SEQUENCE</scope>
    <source>
        <strain evidence="1">P15</strain>
    </source>
</reference>
<dbReference type="Proteomes" id="UP001631969">
    <property type="component" value="Unassembled WGS sequence"/>
</dbReference>
<comment type="caution">
    <text evidence="1">The sequence shown here is derived from an EMBL/GenBank/DDBJ whole genome shotgun (WGS) entry which is preliminary data.</text>
</comment>
<keyword evidence="2" id="KW-1185">Reference proteome</keyword>
<proteinExistence type="predicted"/>
<gene>
    <name evidence="1" type="ORF">ACI1P1_09225</name>
</gene>
<protein>
    <submittedName>
        <fullName evidence="1">Acyl carrier protein</fullName>
    </submittedName>
</protein>
<evidence type="ECO:0000313" key="2">
    <source>
        <dbReference type="Proteomes" id="UP001631969"/>
    </source>
</evidence>
<sequence length="88" mass="9897">MSSSNTTLKQITDEIQELIAELVEGTEVSPTDDLKELGVDSVLMINLIVQLEQKYGICFDDEELDHSYFSTISTLAELVSHKYREKTG</sequence>
<accession>A0ACC7P2D1</accession>
<name>A0ACC7P2D1_9BACL</name>
<dbReference type="EMBL" id="JBJURJ010000005">
    <property type="protein sequence ID" value="MFM9328467.1"/>
    <property type="molecule type" value="Genomic_DNA"/>
</dbReference>
<organism evidence="1 2">
    <name type="scientific">Paenibacillus mesotrionivorans</name>
    <dbReference type="NCBI Taxonomy" id="3160968"/>
    <lineage>
        <taxon>Bacteria</taxon>
        <taxon>Bacillati</taxon>
        <taxon>Bacillota</taxon>
        <taxon>Bacilli</taxon>
        <taxon>Bacillales</taxon>
        <taxon>Paenibacillaceae</taxon>
        <taxon>Paenibacillus</taxon>
    </lineage>
</organism>